<evidence type="ECO:0000256" key="8">
    <source>
        <dbReference type="RuleBase" id="RU000688"/>
    </source>
</evidence>
<evidence type="ECO:0000256" key="9">
    <source>
        <dbReference type="RuleBase" id="RU363047"/>
    </source>
</evidence>
<dbReference type="PRINTS" id="PR00237">
    <property type="entry name" value="GPCRRHODOPSN"/>
</dbReference>
<keyword evidence="3 9" id="KW-1133">Transmembrane helix</keyword>
<dbReference type="KEGG" id="pvt:110078306"/>
<evidence type="ECO:0000259" key="10">
    <source>
        <dbReference type="PROSITE" id="PS50262"/>
    </source>
</evidence>
<comment type="similarity">
    <text evidence="8">Belongs to the G-protein coupled receptor 1 family.</text>
</comment>
<keyword evidence="9" id="KW-0552">Olfaction</keyword>
<evidence type="ECO:0000256" key="1">
    <source>
        <dbReference type="ARBA" id="ARBA00004141"/>
    </source>
</evidence>
<dbReference type="PRINTS" id="PR00245">
    <property type="entry name" value="OLFACTORYR"/>
</dbReference>
<feature type="transmembrane region" description="Helical" evidence="9">
    <location>
        <begin position="62"/>
        <end position="87"/>
    </location>
</feature>
<keyword evidence="5 9" id="KW-0472">Membrane</keyword>
<evidence type="ECO:0000256" key="4">
    <source>
        <dbReference type="ARBA" id="ARBA00023040"/>
    </source>
</evidence>
<accession>A0A6J0TI37</accession>
<proteinExistence type="inferred from homology"/>
<dbReference type="GO" id="GO:0005886">
    <property type="term" value="C:plasma membrane"/>
    <property type="evidence" value="ECO:0007669"/>
    <property type="project" value="UniProtKB-SubCell"/>
</dbReference>
<keyword evidence="9" id="KW-1003">Cell membrane</keyword>
<comment type="subcellular location">
    <subcellularLocation>
        <location evidence="9">Cell membrane</location>
        <topology evidence="9">Multi-pass membrane protein</topology>
    </subcellularLocation>
    <subcellularLocation>
        <location evidence="1">Membrane</location>
        <topology evidence="1">Multi-pass membrane protein</topology>
    </subcellularLocation>
</comment>
<evidence type="ECO:0000256" key="6">
    <source>
        <dbReference type="ARBA" id="ARBA00023170"/>
    </source>
</evidence>
<keyword evidence="6 8" id="KW-0675">Receptor</keyword>
<reference evidence="12" key="2">
    <citation type="submission" date="2025-08" db="UniProtKB">
        <authorList>
            <consortium name="RefSeq"/>
        </authorList>
    </citation>
    <scope>IDENTIFICATION</scope>
</reference>
<dbReference type="OrthoDB" id="9823959at2759"/>
<evidence type="ECO:0000256" key="5">
    <source>
        <dbReference type="ARBA" id="ARBA00023136"/>
    </source>
</evidence>
<dbReference type="SUPFAM" id="SSF81321">
    <property type="entry name" value="Family A G protein-coupled receptor-like"/>
    <property type="match status" value="1"/>
</dbReference>
<keyword evidence="4 8" id="KW-0297">G-protein coupled receptor</keyword>
<dbReference type="PROSITE" id="PS00237">
    <property type="entry name" value="G_PROTEIN_RECEP_F1_1"/>
    <property type="match status" value="1"/>
</dbReference>
<feature type="domain" description="G-protein coupled receptors family 1 profile" evidence="10">
    <location>
        <begin position="78"/>
        <end position="326"/>
    </location>
</feature>
<name>A0A6J0TI37_9SAUR</name>
<dbReference type="GO" id="GO:0004930">
    <property type="term" value="F:G protein-coupled receptor activity"/>
    <property type="evidence" value="ECO:0007669"/>
    <property type="project" value="UniProtKB-KW"/>
</dbReference>
<feature type="transmembrane region" description="Helical" evidence="9">
    <location>
        <begin position="280"/>
        <end position="297"/>
    </location>
</feature>
<feature type="transmembrane region" description="Helical" evidence="9">
    <location>
        <begin position="232"/>
        <end position="259"/>
    </location>
</feature>
<evidence type="ECO:0000256" key="3">
    <source>
        <dbReference type="ARBA" id="ARBA00022989"/>
    </source>
</evidence>
<evidence type="ECO:0000256" key="2">
    <source>
        <dbReference type="ARBA" id="ARBA00022692"/>
    </source>
</evidence>
<evidence type="ECO:0000313" key="12">
    <source>
        <dbReference type="RefSeq" id="XP_020647967.2"/>
    </source>
</evidence>
<feature type="transmembrane region" description="Helical" evidence="9">
    <location>
        <begin position="177"/>
        <end position="195"/>
    </location>
</feature>
<dbReference type="RefSeq" id="XP_020647967.2">
    <property type="nucleotide sequence ID" value="XM_020792308.2"/>
</dbReference>
<dbReference type="InterPro" id="IPR017452">
    <property type="entry name" value="GPCR_Rhodpsn_7TM"/>
</dbReference>
<dbReference type="AlphaFoldDB" id="A0A6J0TI37"/>
<organism evidence="11 12">
    <name type="scientific">Pogona vitticeps</name>
    <name type="common">central bearded dragon</name>
    <dbReference type="NCBI Taxonomy" id="103695"/>
    <lineage>
        <taxon>Eukaryota</taxon>
        <taxon>Metazoa</taxon>
        <taxon>Chordata</taxon>
        <taxon>Craniata</taxon>
        <taxon>Vertebrata</taxon>
        <taxon>Euteleostomi</taxon>
        <taxon>Lepidosauria</taxon>
        <taxon>Squamata</taxon>
        <taxon>Bifurcata</taxon>
        <taxon>Unidentata</taxon>
        <taxon>Episquamata</taxon>
        <taxon>Toxicofera</taxon>
        <taxon>Iguania</taxon>
        <taxon>Acrodonta</taxon>
        <taxon>Agamidae</taxon>
        <taxon>Amphibolurinae</taxon>
        <taxon>Pogona</taxon>
    </lineage>
</organism>
<dbReference type="GeneID" id="110078306"/>
<dbReference type="InParanoid" id="A0A6J0TI37"/>
<keyword evidence="2 8" id="KW-0812">Transmembrane</keyword>
<dbReference type="Gene3D" id="1.20.1070.10">
    <property type="entry name" value="Rhodopsin 7-helix transmembrane proteins"/>
    <property type="match status" value="1"/>
</dbReference>
<keyword evidence="7 8" id="KW-0807">Transducer</keyword>
<dbReference type="InterPro" id="IPR000276">
    <property type="entry name" value="GPCR_Rhodpsn"/>
</dbReference>
<dbReference type="Proteomes" id="UP001652642">
    <property type="component" value="Chromosome 1"/>
</dbReference>
<dbReference type="GO" id="GO:0004984">
    <property type="term" value="F:olfactory receptor activity"/>
    <property type="evidence" value="ECO:0007669"/>
    <property type="project" value="InterPro"/>
</dbReference>
<evidence type="ECO:0000256" key="7">
    <source>
        <dbReference type="ARBA" id="ARBA00023224"/>
    </source>
</evidence>
<gene>
    <name evidence="12" type="primary">LOC110078306</name>
</gene>
<reference evidence="11" key="1">
    <citation type="submission" date="2025-05" db="UniProtKB">
        <authorList>
            <consortium name="RefSeq"/>
        </authorList>
    </citation>
    <scope>NUCLEOTIDE SEQUENCE [LARGE SCALE GENOMIC DNA]</scope>
</reference>
<sequence length="357" mass="39709">MSVEEKDALYLAKPKLKLHYSNALHYAVCISSAELGDLPKGNYTIVHEFVLLGFTDSAEIQFLLFIGVLVVYLTTLMGNFGMILLIWSDSQLHTPMYFFLCKLSFVDLCYSSVITPKMLMGFLVGSNIISLAGCAAQMWLFGLFVATECYLLAAMAYDRYVAISKPLLYTVIMSKKVCALLIIGPYFVGLLNGTLHTSLTFQSTFCKSTINHFFCDIPAVLSLSCSDTSFNMIVLSGLSCTLGTLSSSIVIISYIYIFIATLRIRSREGRCKAFSTCSSHLTAVSVFFGTLFFIYVRPSSAPAINEDKMVSLFYTVMIPMLNPLIYSLRNKEVKDAAKRVFGRKRFFWCISCSAAGQ</sequence>
<dbReference type="Pfam" id="PF13853">
    <property type="entry name" value="7tm_4"/>
    <property type="match status" value="1"/>
</dbReference>
<dbReference type="InterPro" id="IPR000725">
    <property type="entry name" value="Olfact_rcpt"/>
</dbReference>
<feature type="transmembrane region" description="Helical" evidence="9">
    <location>
        <begin position="108"/>
        <end position="132"/>
    </location>
</feature>
<feature type="transmembrane region" description="Helical" evidence="9">
    <location>
        <begin position="138"/>
        <end position="157"/>
    </location>
</feature>
<keyword evidence="11" id="KW-1185">Reference proteome</keyword>
<dbReference type="PANTHER" id="PTHR48018">
    <property type="entry name" value="OLFACTORY RECEPTOR"/>
    <property type="match status" value="1"/>
</dbReference>
<keyword evidence="9" id="KW-0716">Sensory transduction</keyword>
<feature type="transmembrane region" description="Helical" evidence="9">
    <location>
        <begin position="309"/>
        <end position="328"/>
    </location>
</feature>
<dbReference type="PROSITE" id="PS50262">
    <property type="entry name" value="G_PROTEIN_RECEP_F1_2"/>
    <property type="match status" value="1"/>
</dbReference>
<protein>
    <recommendedName>
        <fullName evidence="9">Olfactory receptor</fullName>
    </recommendedName>
</protein>
<evidence type="ECO:0000313" key="11">
    <source>
        <dbReference type="Proteomes" id="UP001652642"/>
    </source>
</evidence>